<dbReference type="EMBL" id="AP014680">
    <property type="protein sequence ID" value="BAP85989.1"/>
    <property type="molecule type" value="Genomic_DNA"/>
</dbReference>
<reference evidence="2 3" key="1">
    <citation type="submission" date="2014-11" db="EMBL/GenBank/DDBJ databases">
        <title>Complete genome sequence and analysis of Lactobacillus hokkaidonensis LOOC260T.</title>
        <authorList>
            <person name="Tanizawa Y."/>
            <person name="Tohno M."/>
            <person name="Kaminuma E."/>
            <person name="Nakamura Y."/>
            <person name="Arita M."/>
        </authorList>
    </citation>
    <scope>NUCLEOTIDE SEQUENCE [LARGE SCALE GENOMIC DNA]</scope>
    <source>
        <strain evidence="2 3">LOOC260</strain>
    </source>
</reference>
<proteinExistence type="predicted"/>
<dbReference type="KEGG" id="lho:LOOC260_114530"/>
<dbReference type="RefSeq" id="WP_157869568.1">
    <property type="nucleotide sequence ID" value="NZ_AP014680.1"/>
</dbReference>
<dbReference type="EMBL" id="AP014680">
    <property type="protein sequence ID" value="BAP85491.1"/>
    <property type="molecule type" value="Genomic_DNA"/>
</dbReference>
<gene>
    <name evidence="1" type="ORF">LOOC260_109520</name>
    <name evidence="2" type="ORF">LOOC260_114530</name>
</gene>
<evidence type="ECO:0000313" key="2">
    <source>
        <dbReference type="EMBL" id="BAP85989.1"/>
    </source>
</evidence>
<dbReference type="Proteomes" id="UP000031620">
    <property type="component" value="Chromosome"/>
</dbReference>
<name>A0A0A1GYH6_9LACO</name>
<accession>A0A0A1GYH6</accession>
<evidence type="ECO:0000313" key="3">
    <source>
        <dbReference type="Proteomes" id="UP000031620"/>
    </source>
</evidence>
<dbReference type="STRING" id="1291742.LOOC260_109520"/>
<sequence>MKKVITVEEENELAASLVEFVQEHELTTSLWQHLSTLVIKEFQQNATIKKE</sequence>
<dbReference type="HOGENOM" id="CLU_3100170_0_0_9"/>
<dbReference type="AlphaFoldDB" id="A0A0A1GYH6"/>
<protein>
    <submittedName>
        <fullName evidence="2">Uncharacterized protein</fullName>
    </submittedName>
</protein>
<dbReference type="KEGG" id="lho:LOOC260_109520"/>
<organism evidence="2 3">
    <name type="scientific">Paucilactobacillus hokkaidonensis JCM 18461</name>
    <dbReference type="NCBI Taxonomy" id="1291742"/>
    <lineage>
        <taxon>Bacteria</taxon>
        <taxon>Bacillati</taxon>
        <taxon>Bacillota</taxon>
        <taxon>Bacilli</taxon>
        <taxon>Lactobacillales</taxon>
        <taxon>Lactobacillaceae</taxon>
        <taxon>Paucilactobacillus</taxon>
    </lineage>
</organism>
<evidence type="ECO:0000313" key="1">
    <source>
        <dbReference type="EMBL" id="BAP85491.1"/>
    </source>
</evidence>